<reference evidence="2" key="1">
    <citation type="submission" date="2020-06" db="EMBL/GenBank/DDBJ databases">
        <authorList>
            <person name="Li T."/>
            <person name="Hu X."/>
            <person name="Zhang T."/>
            <person name="Song X."/>
            <person name="Zhang H."/>
            <person name="Dai N."/>
            <person name="Sheng W."/>
            <person name="Hou X."/>
            <person name="Wei L."/>
        </authorList>
    </citation>
    <scope>NUCLEOTIDE SEQUENCE</scope>
    <source>
        <strain evidence="2">G02</strain>
        <tissue evidence="2">Leaf</tissue>
    </source>
</reference>
<dbReference type="InterPro" id="IPR043502">
    <property type="entry name" value="DNA/RNA_pol_sf"/>
</dbReference>
<dbReference type="CDD" id="cd01647">
    <property type="entry name" value="RT_LTR"/>
    <property type="match status" value="1"/>
</dbReference>
<dbReference type="EMBL" id="JACGWJ010000026">
    <property type="protein sequence ID" value="KAL0313363.1"/>
    <property type="molecule type" value="Genomic_DNA"/>
</dbReference>
<dbReference type="Gene3D" id="3.30.70.270">
    <property type="match status" value="1"/>
</dbReference>
<gene>
    <name evidence="2" type="ORF">Sradi_5735600</name>
</gene>
<dbReference type="SUPFAM" id="SSF56672">
    <property type="entry name" value="DNA/RNA polymerases"/>
    <property type="match status" value="1"/>
</dbReference>
<dbReference type="InterPro" id="IPR053134">
    <property type="entry name" value="RNA-dir_DNA_polymerase"/>
</dbReference>
<dbReference type="AlphaFoldDB" id="A0AAW2L3S7"/>
<dbReference type="InterPro" id="IPR000477">
    <property type="entry name" value="RT_dom"/>
</dbReference>
<dbReference type="PANTHER" id="PTHR24559">
    <property type="entry name" value="TRANSPOSON TY3-I GAG-POL POLYPROTEIN"/>
    <property type="match status" value="1"/>
</dbReference>
<protein>
    <submittedName>
        <fullName evidence="2">Transposon Ty3-G Gag-Pol polyprotein</fullName>
    </submittedName>
</protein>
<sequence length="211" mass="24183">MEERMGPAEEVKTIELTQQPDIRTVKIGTLLDSQLESTLVAFLQKNISAFAWDAADMCGISPEVMVHRLSVDPNVRLVKQKKRIFGSERNRAIKEEVEKLLKIEYIRPVQYPEWLADVVLVPKANGKWRMCVDFSDLNKACPKDSYPLPRIDALIDSTSRCELMSFFDSFQGHNQIRLADEDQEKTSFVTDQGNFCYNIMPFGLKNARATY</sequence>
<comment type="caution">
    <text evidence="2">The sequence shown here is derived from an EMBL/GenBank/DDBJ whole genome shotgun (WGS) entry which is preliminary data.</text>
</comment>
<feature type="domain" description="Reverse transcriptase" evidence="1">
    <location>
        <begin position="121"/>
        <end position="208"/>
    </location>
</feature>
<evidence type="ECO:0000259" key="1">
    <source>
        <dbReference type="Pfam" id="PF00078"/>
    </source>
</evidence>
<proteinExistence type="predicted"/>
<organism evidence="2">
    <name type="scientific">Sesamum radiatum</name>
    <name type="common">Black benniseed</name>
    <dbReference type="NCBI Taxonomy" id="300843"/>
    <lineage>
        <taxon>Eukaryota</taxon>
        <taxon>Viridiplantae</taxon>
        <taxon>Streptophyta</taxon>
        <taxon>Embryophyta</taxon>
        <taxon>Tracheophyta</taxon>
        <taxon>Spermatophyta</taxon>
        <taxon>Magnoliopsida</taxon>
        <taxon>eudicotyledons</taxon>
        <taxon>Gunneridae</taxon>
        <taxon>Pentapetalae</taxon>
        <taxon>asterids</taxon>
        <taxon>lamiids</taxon>
        <taxon>Lamiales</taxon>
        <taxon>Pedaliaceae</taxon>
        <taxon>Sesamum</taxon>
    </lineage>
</organism>
<dbReference type="Gene3D" id="3.10.10.10">
    <property type="entry name" value="HIV Type 1 Reverse Transcriptase, subunit A, domain 1"/>
    <property type="match status" value="1"/>
</dbReference>
<name>A0AAW2L3S7_SESRA</name>
<dbReference type="Pfam" id="PF00078">
    <property type="entry name" value="RVT_1"/>
    <property type="match status" value="1"/>
</dbReference>
<dbReference type="PANTHER" id="PTHR24559:SF430">
    <property type="entry name" value="RNA-DIRECTED DNA POLYMERASE"/>
    <property type="match status" value="1"/>
</dbReference>
<evidence type="ECO:0000313" key="2">
    <source>
        <dbReference type="EMBL" id="KAL0313363.1"/>
    </source>
</evidence>
<accession>A0AAW2L3S7</accession>
<dbReference type="InterPro" id="IPR043128">
    <property type="entry name" value="Rev_trsase/Diguanyl_cyclase"/>
</dbReference>
<reference evidence="2" key="2">
    <citation type="journal article" date="2024" name="Plant">
        <title>Genomic evolution and insights into agronomic trait innovations of Sesamum species.</title>
        <authorList>
            <person name="Miao H."/>
            <person name="Wang L."/>
            <person name="Qu L."/>
            <person name="Liu H."/>
            <person name="Sun Y."/>
            <person name="Le M."/>
            <person name="Wang Q."/>
            <person name="Wei S."/>
            <person name="Zheng Y."/>
            <person name="Lin W."/>
            <person name="Duan Y."/>
            <person name="Cao H."/>
            <person name="Xiong S."/>
            <person name="Wang X."/>
            <person name="Wei L."/>
            <person name="Li C."/>
            <person name="Ma Q."/>
            <person name="Ju M."/>
            <person name="Zhao R."/>
            <person name="Li G."/>
            <person name="Mu C."/>
            <person name="Tian Q."/>
            <person name="Mei H."/>
            <person name="Zhang T."/>
            <person name="Gao T."/>
            <person name="Zhang H."/>
        </authorList>
    </citation>
    <scope>NUCLEOTIDE SEQUENCE</scope>
    <source>
        <strain evidence="2">G02</strain>
    </source>
</reference>